<reference evidence="1" key="1">
    <citation type="journal article" date="2022" name="bioRxiv">
        <title>Population genetic analysis of Ophidiomyces ophidiicola, the causative agent of snake fungal disease, indicates recent introductions to the USA.</title>
        <authorList>
            <person name="Ladner J.T."/>
            <person name="Palmer J.M."/>
            <person name="Ettinger C.L."/>
            <person name="Stajich J.E."/>
            <person name="Farrell T.M."/>
            <person name="Glorioso B.M."/>
            <person name="Lawson B."/>
            <person name="Price S.J."/>
            <person name="Stengle A.G."/>
            <person name="Grear D.A."/>
            <person name="Lorch J.M."/>
        </authorList>
    </citation>
    <scope>NUCLEOTIDE SEQUENCE</scope>
    <source>
        <strain evidence="1">NWHC 24266-5</strain>
    </source>
</reference>
<comment type="caution">
    <text evidence="1">The sequence shown here is derived from an EMBL/GenBank/DDBJ whole genome shotgun (WGS) entry which is preliminary data.</text>
</comment>
<sequence>MSTEATNGASTTEKVPAPDVEKKEDAPASEPEKQVGDKRDLGETAPAEENGTVTTEAPPEKKQKTGRGRKKAEAGIEKDAEATQPDGVSKVTEEANGTKKRGPGRPKKADAKKSQKTPTPRSGDGIGSRTRSRTKA</sequence>
<proteinExistence type="predicted"/>
<evidence type="ECO:0000313" key="1">
    <source>
        <dbReference type="EMBL" id="KAI2393139.1"/>
    </source>
</evidence>
<accession>A0ACB8V5D5</accession>
<gene>
    <name evidence="1" type="ORF">LOY88_000197</name>
</gene>
<dbReference type="EMBL" id="JALBCA010000003">
    <property type="protein sequence ID" value="KAI2393139.1"/>
    <property type="molecule type" value="Genomic_DNA"/>
</dbReference>
<protein>
    <submittedName>
        <fullName evidence="1">Uncharacterized protein</fullName>
    </submittedName>
</protein>
<name>A0ACB8V5D5_9EURO</name>
<organism evidence="1">
    <name type="scientific">Ophidiomyces ophidiicola</name>
    <dbReference type="NCBI Taxonomy" id="1387563"/>
    <lineage>
        <taxon>Eukaryota</taxon>
        <taxon>Fungi</taxon>
        <taxon>Dikarya</taxon>
        <taxon>Ascomycota</taxon>
        <taxon>Pezizomycotina</taxon>
        <taxon>Eurotiomycetes</taxon>
        <taxon>Eurotiomycetidae</taxon>
        <taxon>Onygenales</taxon>
        <taxon>Onygenaceae</taxon>
        <taxon>Ophidiomyces</taxon>
    </lineage>
</organism>